<dbReference type="InterPro" id="IPR002549">
    <property type="entry name" value="AI-2E-like"/>
</dbReference>
<dbReference type="PRINTS" id="PR00173">
    <property type="entry name" value="EDTRNSPORT"/>
</dbReference>
<name>A0ABU3ZR28_9GAMM</name>
<comment type="caution">
    <text evidence="9">The sequence shown here is derived from an EMBL/GenBank/DDBJ whole genome shotgun (WGS) entry which is preliminary data.</text>
</comment>
<feature type="transmembrane region" description="Helical" evidence="8">
    <location>
        <begin position="153"/>
        <end position="177"/>
    </location>
</feature>
<evidence type="ECO:0000313" key="10">
    <source>
        <dbReference type="Proteomes" id="UP001186452"/>
    </source>
</evidence>
<keyword evidence="5 8" id="KW-0812">Transmembrane</keyword>
<dbReference type="EMBL" id="JAWJZI010000029">
    <property type="protein sequence ID" value="MDV5172393.1"/>
    <property type="molecule type" value="Genomic_DNA"/>
</dbReference>
<keyword evidence="3" id="KW-0813">Transport</keyword>
<feature type="transmembrane region" description="Helical" evidence="8">
    <location>
        <begin position="278"/>
        <end position="301"/>
    </location>
</feature>
<organism evidence="9 10">
    <name type="scientific">Photobacterium rosenbergii</name>
    <dbReference type="NCBI Taxonomy" id="294936"/>
    <lineage>
        <taxon>Bacteria</taxon>
        <taxon>Pseudomonadati</taxon>
        <taxon>Pseudomonadota</taxon>
        <taxon>Gammaproteobacteria</taxon>
        <taxon>Vibrionales</taxon>
        <taxon>Vibrionaceae</taxon>
        <taxon>Photobacterium</taxon>
    </lineage>
</organism>
<feature type="transmembrane region" description="Helical" evidence="8">
    <location>
        <begin position="217"/>
        <end position="234"/>
    </location>
</feature>
<evidence type="ECO:0000256" key="7">
    <source>
        <dbReference type="ARBA" id="ARBA00023136"/>
    </source>
</evidence>
<keyword evidence="4" id="KW-1003">Cell membrane</keyword>
<reference evidence="9 10" key="1">
    <citation type="submission" date="2023-10" db="EMBL/GenBank/DDBJ databases">
        <title>Marine bacteria isolated from horseshoe crab.</title>
        <authorList>
            <person name="Cheng T.H."/>
        </authorList>
    </citation>
    <scope>NUCLEOTIDE SEQUENCE [LARGE SCALE GENOMIC DNA]</scope>
    <source>
        <strain evidence="9 10">HSC6</strain>
    </source>
</reference>
<feature type="transmembrane region" description="Helical" evidence="8">
    <location>
        <begin position="20"/>
        <end position="52"/>
    </location>
</feature>
<dbReference type="Proteomes" id="UP001186452">
    <property type="component" value="Unassembled WGS sequence"/>
</dbReference>
<keyword evidence="6 8" id="KW-1133">Transmembrane helix</keyword>
<evidence type="ECO:0000256" key="4">
    <source>
        <dbReference type="ARBA" id="ARBA00022475"/>
    </source>
</evidence>
<evidence type="ECO:0000256" key="3">
    <source>
        <dbReference type="ARBA" id="ARBA00022448"/>
    </source>
</evidence>
<dbReference type="RefSeq" id="WP_317525190.1">
    <property type="nucleotide sequence ID" value="NZ_JAWJZI010000029.1"/>
</dbReference>
<keyword evidence="7 8" id="KW-0472">Membrane</keyword>
<evidence type="ECO:0000313" key="9">
    <source>
        <dbReference type="EMBL" id="MDV5172393.1"/>
    </source>
</evidence>
<evidence type="ECO:0000256" key="2">
    <source>
        <dbReference type="ARBA" id="ARBA00009773"/>
    </source>
</evidence>
<evidence type="ECO:0000256" key="1">
    <source>
        <dbReference type="ARBA" id="ARBA00004651"/>
    </source>
</evidence>
<evidence type="ECO:0000256" key="5">
    <source>
        <dbReference type="ARBA" id="ARBA00022692"/>
    </source>
</evidence>
<protein>
    <submittedName>
        <fullName evidence="9">AI-2E family transporter</fullName>
    </submittedName>
</protein>
<dbReference type="PANTHER" id="PTHR21716">
    <property type="entry name" value="TRANSMEMBRANE PROTEIN"/>
    <property type="match status" value="1"/>
</dbReference>
<feature type="transmembrane region" description="Helical" evidence="8">
    <location>
        <begin position="240"/>
        <end position="266"/>
    </location>
</feature>
<accession>A0ABU3ZR28</accession>
<sequence length="358" mass="39624">MLDMLTRWYKRRFSDPHAVSLVAILLGGFLTIYFFGNLIAPLLVAIVLAYLLEWPVMQLTRLGLPRTLSVMGVLFIFAGLMVMAVFGLVPTIWHQVGNLIADVPNMFNGLQNYVSSLPERYPDFVQPHQVSTFMITLREKVLGMGESVVKGSLASLVSLATLAVYLILVPLLVFFLLKDKEEMLEILSGLLPKNRRLTSKVGAEMNQQISNYIRGKVTEIFIVGIVSYITFAVMDLRYAVLLGVLVGFSVLIPYIGAAAVTLPVAMVGLFQWGISPEFWWLLVAYGIIQALDGNVLVPILFSEAVNLHPVAIIVAVLVFGGMWGFWGVFFAIPLATLVKAVWNALPSTELPPDEHLEE</sequence>
<comment type="similarity">
    <text evidence="2">Belongs to the autoinducer-2 exporter (AI-2E) (TC 2.A.86) family.</text>
</comment>
<feature type="transmembrane region" description="Helical" evidence="8">
    <location>
        <begin position="73"/>
        <end position="93"/>
    </location>
</feature>
<proteinExistence type="inferred from homology"/>
<gene>
    <name evidence="9" type="ORF">R2X38_25655</name>
</gene>
<feature type="transmembrane region" description="Helical" evidence="8">
    <location>
        <begin position="307"/>
        <end position="332"/>
    </location>
</feature>
<comment type="subcellular location">
    <subcellularLocation>
        <location evidence="1">Cell membrane</location>
        <topology evidence="1">Multi-pass membrane protein</topology>
    </subcellularLocation>
</comment>
<evidence type="ECO:0000256" key="6">
    <source>
        <dbReference type="ARBA" id="ARBA00022989"/>
    </source>
</evidence>
<keyword evidence="10" id="KW-1185">Reference proteome</keyword>
<dbReference type="PANTHER" id="PTHR21716:SF53">
    <property type="entry name" value="PERMEASE PERM-RELATED"/>
    <property type="match status" value="1"/>
</dbReference>
<dbReference type="Pfam" id="PF01594">
    <property type="entry name" value="AI-2E_transport"/>
    <property type="match status" value="1"/>
</dbReference>
<evidence type="ECO:0000256" key="8">
    <source>
        <dbReference type="SAM" id="Phobius"/>
    </source>
</evidence>